<organism evidence="1 2">
    <name type="scientific">Paenibacillus yanchengensis</name>
    <dbReference type="NCBI Taxonomy" id="2035833"/>
    <lineage>
        <taxon>Bacteria</taxon>
        <taxon>Bacillati</taxon>
        <taxon>Bacillota</taxon>
        <taxon>Bacilli</taxon>
        <taxon>Bacillales</taxon>
        <taxon>Paenibacillaceae</taxon>
        <taxon>Paenibacillus</taxon>
    </lineage>
</organism>
<accession>A0ABW4YPD0</accession>
<dbReference type="EMBL" id="JBHUHO010000041">
    <property type="protein sequence ID" value="MFD2117564.1"/>
    <property type="molecule type" value="Genomic_DNA"/>
</dbReference>
<comment type="caution">
    <text evidence="1">The sequence shown here is derived from an EMBL/GenBank/DDBJ whole genome shotgun (WGS) entry which is preliminary data.</text>
</comment>
<dbReference type="RefSeq" id="WP_377774814.1">
    <property type="nucleotide sequence ID" value="NZ_JBHUHO010000041.1"/>
</dbReference>
<keyword evidence="2" id="KW-1185">Reference proteome</keyword>
<gene>
    <name evidence="1" type="ORF">ACFSJH_17685</name>
</gene>
<evidence type="ECO:0000313" key="2">
    <source>
        <dbReference type="Proteomes" id="UP001597362"/>
    </source>
</evidence>
<name>A0ABW4YPD0_9BACL</name>
<dbReference type="Proteomes" id="UP001597362">
    <property type="component" value="Unassembled WGS sequence"/>
</dbReference>
<sequence>MQSAVSAIAGWEVATSSSDGAASFFVYQNIDSFYGLYPSPLLVPIALR</sequence>
<reference evidence="2" key="1">
    <citation type="journal article" date="2019" name="Int. J. Syst. Evol. Microbiol.">
        <title>The Global Catalogue of Microorganisms (GCM) 10K type strain sequencing project: providing services to taxonomists for standard genome sequencing and annotation.</title>
        <authorList>
            <consortium name="The Broad Institute Genomics Platform"/>
            <consortium name="The Broad Institute Genome Sequencing Center for Infectious Disease"/>
            <person name="Wu L."/>
            <person name="Ma J."/>
        </authorList>
    </citation>
    <scope>NUCLEOTIDE SEQUENCE [LARGE SCALE GENOMIC DNA]</scope>
    <source>
        <strain evidence="2">GH52</strain>
    </source>
</reference>
<protein>
    <submittedName>
        <fullName evidence="1">Uncharacterized protein</fullName>
    </submittedName>
</protein>
<proteinExistence type="predicted"/>
<evidence type="ECO:0000313" key="1">
    <source>
        <dbReference type="EMBL" id="MFD2117564.1"/>
    </source>
</evidence>